<dbReference type="InterPro" id="IPR003578">
    <property type="entry name" value="Small_GTPase_Rho"/>
</dbReference>
<gene>
    <name evidence="10" type="ORF">EJ04DRAFT_610411</name>
</gene>
<evidence type="ECO:0000256" key="4">
    <source>
        <dbReference type="ARBA" id="ARBA00022481"/>
    </source>
</evidence>
<dbReference type="InterPro" id="IPR027417">
    <property type="entry name" value="P-loop_NTPase"/>
</dbReference>
<keyword evidence="3" id="KW-1003">Cell membrane</keyword>
<proteinExistence type="inferred from homology"/>
<reference evidence="10" key="1">
    <citation type="journal article" date="2020" name="Stud. Mycol.">
        <title>101 Dothideomycetes genomes: a test case for predicting lifestyles and emergence of pathogens.</title>
        <authorList>
            <person name="Haridas S."/>
            <person name="Albert R."/>
            <person name="Binder M."/>
            <person name="Bloem J."/>
            <person name="Labutti K."/>
            <person name="Salamov A."/>
            <person name="Andreopoulos B."/>
            <person name="Baker S."/>
            <person name="Barry K."/>
            <person name="Bills G."/>
            <person name="Bluhm B."/>
            <person name="Cannon C."/>
            <person name="Castanera R."/>
            <person name="Culley D."/>
            <person name="Daum C."/>
            <person name="Ezra D."/>
            <person name="Gonzalez J."/>
            <person name="Henrissat B."/>
            <person name="Kuo A."/>
            <person name="Liang C."/>
            <person name="Lipzen A."/>
            <person name="Lutzoni F."/>
            <person name="Magnuson J."/>
            <person name="Mondo S."/>
            <person name="Nolan M."/>
            <person name="Ohm R."/>
            <person name="Pangilinan J."/>
            <person name="Park H.-J."/>
            <person name="Ramirez L."/>
            <person name="Alfaro M."/>
            <person name="Sun H."/>
            <person name="Tritt A."/>
            <person name="Yoshinaga Y."/>
            <person name="Zwiers L.-H."/>
            <person name="Turgeon B."/>
            <person name="Goodwin S."/>
            <person name="Spatafora J."/>
            <person name="Crous P."/>
            <person name="Grigoriev I."/>
        </authorList>
    </citation>
    <scope>NUCLEOTIDE SEQUENCE</scope>
    <source>
        <strain evidence="10">CBS 125425</strain>
    </source>
</reference>
<dbReference type="GO" id="GO:0005886">
    <property type="term" value="C:plasma membrane"/>
    <property type="evidence" value="ECO:0007669"/>
    <property type="project" value="UniProtKB-SubCell"/>
</dbReference>
<keyword evidence="8" id="KW-0449">Lipoprotein</keyword>
<protein>
    <submittedName>
        <fullName evidence="10">GTP-binding protein rhoA</fullName>
    </submittedName>
</protein>
<evidence type="ECO:0000256" key="1">
    <source>
        <dbReference type="ARBA" id="ARBA00004342"/>
    </source>
</evidence>
<evidence type="ECO:0000256" key="9">
    <source>
        <dbReference type="ARBA" id="ARBA00023289"/>
    </source>
</evidence>
<comment type="subcellular location">
    <subcellularLocation>
        <location evidence="1">Cell membrane</location>
        <topology evidence="1">Lipid-anchor</topology>
        <orientation evidence="1">Cytoplasmic side</orientation>
    </subcellularLocation>
</comment>
<dbReference type="OrthoDB" id="8830751at2759"/>
<dbReference type="Gene3D" id="3.40.50.300">
    <property type="entry name" value="P-loop containing nucleotide triphosphate hydrolases"/>
    <property type="match status" value="1"/>
</dbReference>
<accession>A0A9P4QTX6</accession>
<evidence type="ECO:0000313" key="10">
    <source>
        <dbReference type="EMBL" id="KAF2731515.1"/>
    </source>
</evidence>
<keyword evidence="9" id="KW-0636">Prenylation</keyword>
<evidence type="ECO:0000256" key="8">
    <source>
        <dbReference type="ARBA" id="ARBA00023288"/>
    </source>
</evidence>
<comment type="similarity">
    <text evidence="2">Belongs to the small GTPase superfamily. Rho family.</text>
</comment>
<dbReference type="PANTHER" id="PTHR24072">
    <property type="entry name" value="RHO FAMILY GTPASE"/>
    <property type="match status" value="1"/>
</dbReference>
<dbReference type="Proteomes" id="UP000799444">
    <property type="component" value="Unassembled WGS sequence"/>
</dbReference>
<dbReference type="InterPro" id="IPR001806">
    <property type="entry name" value="Small_GTPase"/>
</dbReference>
<evidence type="ECO:0000313" key="11">
    <source>
        <dbReference type="Proteomes" id="UP000799444"/>
    </source>
</evidence>
<dbReference type="FunFam" id="3.40.50.300:FF:000983">
    <property type="entry name" value="Rho family GTPase"/>
    <property type="match status" value="1"/>
</dbReference>
<dbReference type="PROSITE" id="PS51420">
    <property type="entry name" value="RHO"/>
    <property type="match status" value="1"/>
</dbReference>
<dbReference type="SMART" id="SM00175">
    <property type="entry name" value="RAB"/>
    <property type="match status" value="1"/>
</dbReference>
<dbReference type="GO" id="GO:0003924">
    <property type="term" value="F:GTPase activity"/>
    <property type="evidence" value="ECO:0007669"/>
    <property type="project" value="InterPro"/>
</dbReference>
<dbReference type="GO" id="GO:0005525">
    <property type="term" value="F:GTP binding"/>
    <property type="evidence" value="ECO:0007669"/>
    <property type="project" value="UniProtKB-KW"/>
</dbReference>
<dbReference type="Pfam" id="PF00071">
    <property type="entry name" value="Ras"/>
    <property type="match status" value="1"/>
</dbReference>
<dbReference type="NCBIfam" id="TIGR00231">
    <property type="entry name" value="small_GTP"/>
    <property type="match status" value="1"/>
</dbReference>
<comment type="caution">
    <text evidence="10">The sequence shown here is derived from an EMBL/GenBank/DDBJ whole genome shotgun (WGS) entry which is preliminary data.</text>
</comment>
<dbReference type="GO" id="GO:0007264">
    <property type="term" value="P:small GTPase-mediated signal transduction"/>
    <property type="evidence" value="ECO:0007669"/>
    <property type="project" value="InterPro"/>
</dbReference>
<keyword evidence="5" id="KW-0547">Nucleotide-binding</keyword>
<evidence type="ECO:0000256" key="6">
    <source>
        <dbReference type="ARBA" id="ARBA00023134"/>
    </source>
</evidence>
<dbReference type="SUPFAM" id="SSF52540">
    <property type="entry name" value="P-loop containing nucleoside triphosphate hydrolases"/>
    <property type="match status" value="1"/>
</dbReference>
<dbReference type="EMBL" id="ML996194">
    <property type="protein sequence ID" value="KAF2731515.1"/>
    <property type="molecule type" value="Genomic_DNA"/>
</dbReference>
<dbReference type="AlphaFoldDB" id="A0A9P4QTX6"/>
<keyword evidence="6" id="KW-0342">GTP-binding</keyword>
<evidence type="ECO:0000256" key="5">
    <source>
        <dbReference type="ARBA" id="ARBA00022741"/>
    </source>
</evidence>
<evidence type="ECO:0000256" key="7">
    <source>
        <dbReference type="ARBA" id="ARBA00023136"/>
    </source>
</evidence>
<dbReference type="PRINTS" id="PR00449">
    <property type="entry name" value="RASTRNSFRMNG"/>
</dbReference>
<evidence type="ECO:0000256" key="2">
    <source>
        <dbReference type="ARBA" id="ARBA00010142"/>
    </source>
</evidence>
<dbReference type="SMART" id="SM00174">
    <property type="entry name" value="RHO"/>
    <property type="match status" value="1"/>
</dbReference>
<dbReference type="SMART" id="SM00173">
    <property type="entry name" value="RAS"/>
    <property type="match status" value="1"/>
</dbReference>
<dbReference type="InterPro" id="IPR005225">
    <property type="entry name" value="Small_GTP-bd"/>
</dbReference>
<evidence type="ECO:0000256" key="3">
    <source>
        <dbReference type="ARBA" id="ARBA00022475"/>
    </source>
</evidence>
<dbReference type="PROSITE" id="PS51421">
    <property type="entry name" value="RAS"/>
    <property type="match status" value="1"/>
</dbReference>
<keyword evidence="7" id="KW-0472">Membrane</keyword>
<keyword evidence="4" id="KW-0488">Methylation</keyword>
<name>A0A9P4QTX6_9PLEO</name>
<keyword evidence="11" id="KW-1185">Reference proteome</keyword>
<dbReference type="PROSITE" id="PS51419">
    <property type="entry name" value="RAB"/>
    <property type="match status" value="1"/>
</dbReference>
<organism evidence="10 11">
    <name type="scientific">Polyplosphaeria fusca</name>
    <dbReference type="NCBI Taxonomy" id="682080"/>
    <lineage>
        <taxon>Eukaryota</taxon>
        <taxon>Fungi</taxon>
        <taxon>Dikarya</taxon>
        <taxon>Ascomycota</taxon>
        <taxon>Pezizomycotina</taxon>
        <taxon>Dothideomycetes</taxon>
        <taxon>Pleosporomycetidae</taxon>
        <taxon>Pleosporales</taxon>
        <taxon>Tetraplosphaeriaceae</taxon>
        <taxon>Polyplosphaeria</taxon>
    </lineage>
</organism>
<sequence length="194" mass="21187">MAEIRRKLVIVGDGACGKTCTLFAFMRGTFPEVYVPTVFENHVADIGVGYKHVELDFWDTAGQVDFQRLRPLSYPGSHVVLIAYAIDSPDSLDNVKADWIYEVSHFCEGLPIVLVGLKGDLRNDAATIKELHRLNQTPIIFKEGLQMAKSIGASAFVECSAKTHSGVSEVYLAAGTLALSDPRRNGKAVKCAVM</sequence>